<dbReference type="EMBL" id="JAWNGA010000013">
    <property type="protein sequence ID" value="MDY5133556.1"/>
    <property type="molecule type" value="Genomic_DNA"/>
</dbReference>
<dbReference type="Pfam" id="PF07661">
    <property type="entry name" value="MORN_2"/>
    <property type="match status" value="1"/>
</dbReference>
<dbReference type="RefSeq" id="WP_320755455.1">
    <property type="nucleotide sequence ID" value="NZ_JAWNGA010000013.1"/>
</dbReference>
<dbReference type="SUPFAM" id="SSF82185">
    <property type="entry name" value="Histone H3 K4-specific methyltransferase SET7/9 N-terminal domain"/>
    <property type="match status" value="1"/>
</dbReference>
<organism evidence="2 3">
    <name type="scientific">Actinotignum urinale</name>
    <dbReference type="NCBI Taxonomy" id="190146"/>
    <lineage>
        <taxon>Bacteria</taxon>
        <taxon>Bacillati</taxon>
        <taxon>Actinomycetota</taxon>
        <taxon>Actinomycetes</taxon>
        <taxon>Actinomycetales</taxon>
        <taxon>Actinomycetaceae</taxon>
        <taxon>Actinotignum</taxon>
    </lineage>
</organism>
<dbReference type="Gene3D" id="3.90.930.1">
    <property type="match status" value="1"/>
</dbReference>
<dbReference type="InterPro" id="IPR011652">
    <property type="entry name" value="MORN_2"/>
</dbReference>
<reference evidence="2 3" key="1">
    <citation type="submission" date="2023-10" db="EMBL/GenBank/DDBJ databases">
        <title>Whole Genome based description of the genera Actinobaculum and Actinotignum reveals a complex phylogenetic relationship within the species included in the genus Actinotignum.</title>
        <authorList>
            <person name="Jensen C.S."/>
            <person name="Dargis R."/>
            <person name="Kemp M."/>
            <person name="Christensen J.J."/>
        </authorList>
    </citation>
    <scope>NUCLEOTIDE SEQUENCE [LARGE SCALE GENOMIC DNA]</scope>
    <source>
        <strain evidence="2 3">SLA_B974</strain>
    </source>
</reference>
<proteinExistence type="predicted"/>
<comment type="caution">
    <text evidence="2">The sequence shown here is derived from an EMBL/GenBank/DDBJ whole genome shotgun (WGS) entry which is preliminary data.</text>
</comment>
<evidence type="ECO:0000313" key="2">
    <source>
        <dbReference type="EMBL" id="MDY5133556.1"/>
    </source>
</evidence>
<gene>
    <name evidence="2" type="ORF">R6G86_07370</name>
</gene>
<evidence type="ECO:0008006" key="4">
    <source>
        <dbReference type="Google" id="ProtNLM"/>
    </source>
</evidence>
<keyword evidence="1" id="KW-0175">Coiled coil</keyword>
<name>A0ABU5GBU8_9ACTO</name>
<protein>
    <recommendedName>
        <fullName evidence="4">Toxin-antitoxin system YwqK family antitoxin</fullName>
    </recommendedName>
</protein>
<evidence type="ECO:0000256" key="1">
    <source>
        <dbReference type="SAM" id="Coils"/>
    </source>
</evidence>
<evidence type="ECO:0000313" key="3">
    <source>
        <dbReference type="Proteomes" id="UP001275049"/>
    </source>
</evidence>
<accession>A0ABU5GBU8</accession>
<keyword evidence="3" id="KW-1185">Reference proteome</keyword>
<feature type="coiled-coil region" evidence="1">
    <location>
        <begin position="142"/>
        <end position="180"/>
    </location>
</feature>
<sequence>MTTEPTKTYYPNGNIEYIAYTVDGQLHRDGAPAEINYDPDGIIAYEAYWQHGQLHRDGAPALINYRENGNIWREQYWHDGRRHREDGPAEIYYNKDGKITCEAYYRDGQLHREDAPAVINYDPDGTTRSEYWRDGTSYTPGVRDVKNTLQEKLEKIEKQRAQLTARAQRIRAKYAAKERKARTRRLIQVGAILESNLGIEFTEEKRNQLARFLHHKYDNGITGAQRVLEQISRESAEPIS</sequence>
<dbReference type="Proteomes" id="UP001275049">
    <property type="component" value="Unassembled WGS sequence"/>
</dbReference>